<name>A0A2U1ACL7_9BACT</name>
<evidence type="ECO:0000256" key="6">
    <source>
        <dbReference type="ARBA" id="ARBA00023141"/>
    </source>
</evidence>
<dbReference type="GO" id="GO:0004425">
    <property type="term" value="F:indole-3-glycerol-phosphate synthase activity"/>
    <property type="evidence" value="ECO:0007669"/>
    <property type="project" value="UniProtKB-UniRule"/>
</dbReference>
<reference evidence="10 13" key="2">
    <citation type="submission" date="2020-04" db="EMBL/GenBank/DDBJ databases">
        <authorList>
            <person name="Hitch T.C.A."/>
            <person name="Wylensek D."/>
            <person name="Clavel T."/>
        </authorList>
    </citation>
    <scope>NUCLEOTIDE SEQUENCE [LARGE SCALE GENOMIC DNA]</scope>
    <source>
        <strain evidence="10 13">COR2-253-APC-1A</strain>
    </source>
</reference>
<dbReference type="GO" id="GO:0004640">
    <property type="term" value="F:phosphoribosylanthranilate isomerase activity"/>
    <property type="evidence" value="ECO:0007669"/>
    <property type="project" value="TreeGrafter"/>
</dbReference>
<evidence type="ECO:0000256" key="8">
    <source>
        <dbReference type="HAMAP-Rule" id="MF_00134"/>
    </source>
</evidence>
<dbReference type="InterPro" id="IPR011060">
    <property type="entry name" value="RibuloseP-bd_barrel"/>
</dbReference>
<evidence type="ECO:0000313" key="10">
    <source>
        <dbReference type="EMBL" id="NMD85332.1"/>
    </source>
</evidence>
<evidence type="ECO:0000256" key="1">
    <source>
        <dbReference type="ARBA" id="ARBA00001633"/>
    </source>
</evidence>
<dbReference type="GeneID" id="78297192"/>
<dbReference type="UniPathway" id="UPA00035">
    <property type="reaction ID" value="UER00043"/>
</dbReference>
<dbReference type="InterPro" id="IPR013798">
    <property type="entry name" value="Indole-3-glycerol_P_synth_dom"/>
</dbReference>
<comment type="catalytic activity">
    <reaction evidence="1 8">
        <text>1-(2-carboxyphenylamino)-1-deoxy-D-ribulose 5-phosphate + H(+) = (1S,2R)-1-C-(indol-3-yl)glycerol 3-phosphate + CO2 + H2O</text>
        <dbReference type="Rhea" id="RHEA:23476"/>
        <dbReference type="ChEBI" id="CHEBI:15377"/>
        <dbReference type="ChEBI" id="CHEBI:15378"/>
        <dbReference type="ChEBI" id="CHEBI:16526"/>
        <dbReference type="ChEBI" id="CHEBI:58613"/>
        <dbReference type="ChEBI" id="CHEBI:58866"/>
        <dbReference type="EC" id="4.1.1.48"/>
    </reaction>
</comment>
<evidence type="ECO:0000313" key="12">
    <source>
        <dbReference type="Proteomes" id="UP000245959"/>
    </source>
</evidence>
<comment type="pathway">
    <text evidence="2 8">Amino-acid biosynthesis; L-tryptophan biosynthesis; L-tryptophan from chorismate: step 4/5.</text>
</comment>
<dbReference type="Pfam" id="PF00218">
    <property type="entry name" value="IGPS"/>
    <property type="match status" value="1"/>
</dbReference>
<comment type="similarity">
    <text evidence="8">Belongs to the TrpC family.</text>
</comment>
<keyword evidence="12" id="KW-1185">Reference proteome</keyword>
<dbReference type="PANTHER" id="PTHR22854">
    <property type="entry name" value="TRYPTOPHAN BIOSYNTHESIS PROTEIN"/>
    <property type="match status" value="1"/>
</dbReference>
<keyword evidence="6 8" id="KW-0057">Aromatic amino acid biosynthesis</keyword>
<dbReference type="FunFam" id="3.20.20.70:FF:000024">
    <property type="entry name" value="Indole-3-glycerol phosphate synthase"/>
    <property type="match status" value="1"/>
</dbReference>
<keyword evidence="7 8" id="KW-0456">Lyase</keyword>
<evidence type="ECO:0000256" key="7">
    <source>
        <dbReference type="ARBA" id="ARBA00023239"/>
    </source>
</evidence>
<evidence type="ECO:0000256" key="2">
    <source>
        <dbReference type="ARBA" id="ARBA00004696"/>
    </source>
</evidence>
<dbReference type="InterPro" id="IPR045186">
    <property type="entry name" value="Indole-3-glycerol_P_synth"/>
</dbReference>
<accession>A0A2U1ACL7</accession>
<sequence>MERVLEKIVAASRRELALRKTAVPAAELERKLDGLPPVRDFRAALTAPGMQVIAELKAASPSKGIIRQPLEVEALAVELERSGAAALSVLTERNYFLGGLENLERARKVVELPLLRKDFIYDEYQILEARAAGADAVLLIAAMLVPAEYRRLQKFAESLGLAVLSEAHTAGEIAMLLDNGASIVGVNARNLSTFATDLGVVAELMGRIPADKVRVSESALKSNADLKQMKRLGADAFLIGETLMRAASPGEKLCELIAK</sequence>
<feature type="domain" description="Indole-3-glycerol phosphate synthase" evidence="9">
    <location>
        <begin position="5"/>
        <end position="253"/>
    </location>
</feature>
<evidence type="ECO:0000313" key="11">
    <source>
        <dbReference type="EMBL" id="PVY33330.1"/>
    </source>
</evidence>
<dbReference type="EC" id="4.1.1.48" evidence="8"/>
<dbReference type="EMBL" id="QEKH01000051">
    <property type="protein sequence ID" value="PVY33330.1"/>
    <property type="molecule type" value="Genomic_DNA"/>
</dbReference>
<keyword evidence="5 8" id="KW-0822">Tryptophan biosynthesis</keyword>
<dbReference type="PANTHER" id="PTHR22854:SF2">
    <property type="entry name" value="INDOLE-3-GLYCEROL-PHOSPHATE SYNTHASE"/>
    <property type="match status" value="1"/>
</dbReference>
<keyword evidence="4 8" id="KW-0210">Decarboxylase</keyword>
<evidence type="ECO:0000259" key="9">
    <source>
        <dbReference type="Pfam" id="PF00218"/>
    </source>
</evidence>
<dbReference type="Gene3D" id="3.20.20.70">
    <property type="entry name" value="Aldolase class I"/>
    <property type="match status" value="1"/>
</dbReference>
<evidence type="ECO:0000256" key="4">
    <source>
        <dbReference type="ARBA" id="ARBA00022793"/>
    </source>
</evidence>
<evidence type="ECO:0000256" key="5">
    <source>
        <dbReference type="ARBA" id="ARBA00022822"/>
    </source>
</evidence>
<dbReference type="AlphaFoldDB" id="A0A2U1ACL7"/>
<dbReference type="Proteomes" id="UP000245959">
    <property type="component" value="Unassembled WGS sequence"/>
</dbReference>
<reference evidence="11 12" key="1">
    <citation type="submission" date="2018-04" db="EMBL/GenBank/DDBJ databases">
        <title>Genomic Encyclopedia of Type Strains, Phase IV (KMG-IV): sequencing the most valuable type-strain genomes for metagenomic binning, comparative biology and taxonomic classification.</title>
        <authorList>
            <person name="Goeker M."/>
        </authorList>
    </citation>
    <scope>NUCLEOTIDE SEQUENCE [LARGE SCALE GENOMIC DNA]</scope>
    <source>
        <strain evidence="11 12">DSM 14823</strain>
    </source>
</reference>
<dbReference type="CDD" id="cd00331">
    <property type="entry name" value="IGPS"/>
    <property type="match status" value="1"/>
</dbReference>
<evidence type="ECO:0000313" key="13">
    <source>
        <dbReference type="Proteomes" id="UP000576225"/>
    </source>
</evidence>
<proteinExistence type="inferred from homology"/>
<dbReference type="InterPro" id="IPR013785">
    <property type="entry name" value="Aldolase_TIM"/>
</dbReference>
<gene>
    <name evidence="8 10" type="primary">trpC</name>
    <name evidence="11" type="ORF">C8D82_1516</name>
    <name evidence="10" type="ORF">HF882_01910</name>
</gene>
<dbReference type="HAMAP" id="MF_00134_B">
    <property type="entry name" value="IGPS_B"/>
    <property type="match status" value="1"/>
</dbReference>
<comment type="caution">
    <text evidence="11">The sequence shown here is derived from an EMBL/GenBank/DDBJ whole genome shotgun (WGS) entry which is preliminary data.</text>
</comment>
<organism evidence="11 12">
    <name type="scientific">Victivallis vadensis</name>
    <dbReference type="NCBI Taxonomy" id="172901"/>
    <lineage>
        <taxon>Bacteria</taxon>
        <taxon>Pseudomonadati</taxon>
        <taxon>Lentisphaerota</taxon>
        <taxon>Lentisphaeria</taxon>
        <taxon>Victivallales</taxon>
        <taxon>Victivallaceae</taxon>
        <taxon>Victivallis</taxon>
    </lineage>
</organism>
<dbReference type="OrthoDB" id="9804217at2"/>
<dbReference type="Proteomes" id="UP000576225">
    <property type="component" value="Unassembled WGS sequence"/>
</dbReference>
<protein>
    <recommendedName>
        <fullName evidence="8">Indole-3-glycerol phosphate synthase</fullName>
        <shortName evidence="8">IGPS</shortName>
        <ecNumber evidence="8">4.1.1.48</ecNumber>
    </recommendedName>
</protein>
<keyword evidence="3 8" id="KW-0028">Amino-acid biosynthesis</keyword>
<evidence type="ECO:0000256" key="3">
    <source>
        <dbReference type="ARBA" id="ARBA00022605"/>
    </source>
</evidence>
<dbReference type="SUPFAM" id="SSF51366">
    <property type="entry name" value="Ribulose-phoshate binding barrel"/>
    <property type="match status" value="1"/>
</dbReference>
<dbReference type="GO" id="GO:0000162">
    <property type="term" value="P:L-tryptophan biosynthetic process"/>
    <property type="evidence" value="ECO:0007669"/>
    <property type="project" value="UniProtKB-UniRule"/>
</dbReference>
<dbReference type="RefSeq" id="WP_116885930.1">
    <property type="nucleotide sequence ID" value="NZ_CABMMC010000124.1"/>
</dbReference>
<dbReference type="NCBIfam" id="NF001377">
    <property type="entry name" value="PRK00278.2-4"/>
    <property type="match status" value="1"/>
</dbReference>
<dbReference type="EMBL" id="JABAEW010000002">
    <property type="protein sequence ID" value="NMD85332.1"/>
    <property type="molecule type" value="Genomic_DNA"/>
</dbReference>